<accession>A0ABZ1BUC7</accession>
<dbReference type="Proteomes" id="UP001333102">
    <property type="component" value="Chromosome"/>
</dbReference>
<dbReference type="EC" id="2.7.7.-" evidence="2"/>
<reference evidence="3" key="1">
    <citation type="submission" date="2023-12" db="EMBL/GenBank/DDBJ databases">
        <title>Novel isolates from deep terrestrial aquifers shed light on the physiology and ecology of the class Limnochordia.</title>
        <authorList>
            <person name="Karnachuk O.V."/>
            <person name="Lukina A.P."/>
            <person name="Avakyan M.R."/>
            <person name="Kadnikov V."/>
            <person name="Begmatov S."/>
            <person name="Beletsky A.V."/>
            <person name="Mardanov A.V."/>
            <person name="Ravin N.V."/>
        </authorList>
    </citation>
    <scope>NUCLEOTIDE SEQUENCE [LARGE SCALE GENOMIC DNA]</scope>
    <source>
        <strain evidence="3">LN</strain>
    </source>
</reference>
<dbReference type="CDD" id="cd05403">
    <property type="entry name" value="NT_KNTase_like"/>
    <property type="match status" value="1"/>
</dbReference>
<sequence>MSQAEWEGYLRGWRRGIAEEETALENRLAQARSSLPALVETLSQYGATEIYLFGSLCTGEFHLASDIDLGVRGIPLSVATVKSP</sequence>
<dbReference type="RefSeq" id="WP_324670171.1">
    <property type="nucleotide sequence ID" value="NZ_CP141614.1"/>
</dbReference>
<evidence type="ECO:0000313" key="2">
    <source>
        <dbReference type="EMBL" id="WRP15763.1"/>
    </source>
</evidence>
<organism evidence="2 3">
    <name type="scientific">Geochorda subterranea</name>
    <dbReference type="NCBI Taxonomy" id="3109564"/>
    <lineage>
        <taxon>Bacteria</taxon>
        <taxon>Bacillati</taxon>
        <taxon>Bacillota</taxon>
        <taxon>Limnochordia</taxon>
        <taxon>Limnochordales</taxon>
        <taxon>Geochordaceae</taxon>
        <taxon>Geochorda</taxon>
    </lineage>
</organism>
<evidence type="ECO:0000259" key="1">
    <source>
        <dbReference type="Pfam" id="PF01909"/>
    </source>
</evidence>
<protein>
    <submittedName>
        <fullName evidence="2">Nucleotidyltransferase domain-containing protein</fullName>
        <ecNumber evidence="2">2.7.7.-</ecNumber>
    </submittedName>
</protein>
<dbReference type="SUPFAM" id="SSF81301">
    <property type="entry name" value="Nucleotidyltransferase"/>
    <property type="match status" value="1"/>
</dbReference>
<proteinExistence type="predicted"/>
<feature type="domain" description="Polymerase nucleotidyl transferase" evidence="1">
    <location>
        <begin position="40"/>
        <end position="71"/>
    </location>
</feature>
<dbReference type="InterPro" id="IPR043519">
    <property type="entry name" value="NT_sf"/>
</dbReference>
<gene>
    <name evidence="2" type="ORF">VLY81_06310</name>
</gene>
<dbReference type="InterPro" id="IPR002934">
    <property type="entry name" value="Polymerase_NTP_transf_dom"/>
</dbReference>
<name>A0ABZ1BUC7_9FIRM</name>
<dbReference type="Pfam" id="PF01909">
    <property type="entry name" value="NTP_transf_2"/>
    <property type="match status" value="1"/>
</dbReference>
<keyword evidence="3" id="KW-1185">Reference proteome</keyword>
<keyword evidence="2" id="KW-0808">Transferase</keyword>
<keyword evidence="2" id="KW-0548">Nucleotidyltransferase</keyword>
<dbReference type="Gene3D" id="3.30.460.10">
    <property type="entry name" value="Beta Polymerase, domain 2"/>
    <property type="match status" value="1"/>
</dbReference>
<evidence type="ECO:0000313" key="3">
    <source>
        <dbReference type="Proteomes" id="UP001333102"/>
    </source>
</evidence>
<dbReference type="GO" id="GO:0016779">
    <property type="term" value="F:nucleotidyltransferase activity"/>
    <property type="evidence" value="ECO:0007669"/>
    <property type="project" value="UniProtKB-KW"/>
</dbReference>
<dbReference type="EMBL" id="CP141614">
    <property type="protein sequence ID" value="WRP15763.1"/>
    <property type="molecule type" value="Genomic_DNA"/>
</dbReference>